<feature type="compositionally biased region" description="Basic and acidic residues" evidence="1">
    <location>
        <begin position="80"/>
        <end position="97"/>
    </location>
</feature>
<evidence type="ECO:0000313" key="3">
    <source>
        <dbReference type="Proteomes" id="UP001066276"/>
    </source>
</evidence>
<dbReference type="AlphaFoldDB" id="A0AAV7LJG2"/>
<feature type="compositionally biased region" description="Low complexity" evidence="1">
    <location>
        <begin position="98"/>
        <end position="112"/>
    </location>
</feature>
<sequence>MVLYPAKLKVIHEDRSHFFMSPEETWYWLEIRGGDCIPARHPGRTHSEPHWVNRSGAVLRKRIMLRKQLSPGERVVVRPDDSLDLETQKMEQEEARALVESVTSAAALSASSDRQDSPSPLPDDTEEP</sequence>
<accession>A0AAV7LJG2</accession>
<comment type="caution">
    <text evidence="2">The sequence shown here is derived from an EMBL/GenBank/DDBJ whole genome shotgun (WGS) entry which is preliminary data.</text>
</comment>
<proteinExistence type="predicted"/>
<evidence type="ECO:0000313" key="2">
    <source>
        <dbReference type="EMBL" id="KAJ1090619.1"/>
    </source>
</evidence>
<organism evidence="2 3">
    <name type="scientific">Pleurodeles waltl</name>
    <name type="common">Iberian ribbed newt</name>
    <dbReference type="NCBI Taxonomy" id="8319"/>
    <lineage>
        <taxon>Eukaryota</taxon>
        <taxon>Metazoa</taxon>
        <taxon>Chordata</taxon>
        <taxon>Craniata</taxon>
        <taxon>Vertebrata</taxon>
        <taxon>Euteleostomi</taxon>
        <taxon>Amphibia</taxon>
        <taxon>Batrachia</taxon>
        <taxon>Caudata</taxon>
        <taxon>Salamandroidea</taxon>
        <taxon>Salamandridae</taxon>
        <taxon>Pleurodelinae</taxon>
        <taxon>Pleurodeles</taxon>
    </lineage>
</organism>
<name>A0AAV7LJG2_PLEWA</name>
<evidence type="ECO:0000256" key="1">
    <source>
        <dbReference type="SAM" id="MobiDB-lite"/>
    </source>
</evidence>
<reference evidence="2" key="1">
    <citation type="journal article" date="2022" name="bioRxiv">
        <title>Sequencing and chromosome-scale assembly of the giantPleurodeles waltlgenome.</title>
        <authorList>
            <person name="Brown T."/>
            <person name="Elewa A."/>
            <person name="Iarovenko S."/>
            <person name="Subramanian E."/>
            <person name="Araus A.J."/>
            <person name="Petzold A."/>
            <person name="Susuki M."/>
            <person name="Suzuki K.-i.T."/>
            <person name="Hayashi T."/>
            <person name="Toyoda A."/>
            <person name="Oliveira C."/>
            <person name="Osipova E."/>
            <person name="Leigh N.D."/>
            <person name="Simon A."/>
            <person name="Yun M.H."/>
        </authorList>
    </citation>
    <scope>NUCLEOTIDE SEQUENCE</scope>
    <source>
        <strain evidence="2">20211129_DDA</strain>
        <tissue evidence="2">Liver</tissue>
    </source>
</reference>
<feature type="region of interest" description="Disordered" evidence="1">
    <location>
        <begin position="80"/>
        <end position="128"/>
    </location>
</feature>
<protein>
    <submittedName>
        <fullName evidence="2">Uncharacterized protein</fullName>
    </submittedName>
</protein>
<gene>
    <name evidence="2" type="ORF">NDU88_003749</name>
</gene>
<dbReference type="Proteomes" id="UP001066276">
    <property type="component" value="Chromosome 11"/>
</dbReference>
<dbReference type="EMBL" id="JANPWB010000015">
    <property type="protein sequence ID" value="KAJ1090619.1"/>
    <property type="molecule type" value="Genomic_DNA"/>
</dbReference>
<keyword evidence="3" id="KW-1185">Reference proteome</keyword>